<evidence type="ECO:0000313" key="4">
    <source>
        <dbReference type="EMBL" id="MBC8208967.1"/>
    </source>
</evidence>
<sequence length="144" mass="16164">MDPLSKKIMQELAVMQQSGRMLRNLSLSRMMKATAWQPAVDIYEGDDEILLHLDLAGVDPRNISVLVDEFQVRISGRRQLLAQEEIACVHQLEIEQGAFERIVTLPVQVDGSRAESRYHQGILVLALPKRVCSGKVRITISVEG</sequence>
<feature type="domain" description="SHSP" evidence="3">
    <location>
        <begin position="31"/>
        <end position="144"/>
    </location>
</feature>
<reference evidence="4 5" key="1">
    <citation type="submission" date="2020-08" db="EMBL/GenBank/DDBJ databases">
        <title>Bridging the membrane lipid divide: bacteria of the FCB group superphylum have the potential to synthesize archaeal ether lipids.</title>
        <authorList>
            <person name="Villanueva L."/>
            <person name="Von Meijenfeldt F.A.B."/>
            <person name="Westbye A.B."/>
            <person name="Yadav S."/>
            <person name="Hopmans E.C."/>
            <person name="Dutilh B.E."/>
            <person name="Sinninghe Damste J.S."/>
        </authorList>
    </citation>
    <scope>NUCLEOTIDE SEQUENCE [LARGE SCALE GENOMIC DNA]</scope>
    <source>
        <strain evidence="4">NIOZ-UU81</strain>
    </source>
</reference>
<dbReference type="AlphaFoldDB" id="A0A8J6N8R2"/>
<dbReference type="EMBL" id="JACNLK010000066">
    <property type="protein sequence ID" value="MBC8208967.1"/>
    <property type="molecule type" value="Genomic_DNA"/>
</dbReference>
<dbReference type="CDD" id="cd06464">
    <property type="entry name" value="ACD_sHsps-like"/>
    <property type="match status" value="1"/>
</dbReference>
<protein>
    <submittedName>
        <fullName evidence="4">Hsp20/alpha crystallin family protein</fullName>
    </submittedName>
</protein>
<evidence type="ECO:0000259" key="3">
    <source>
        <dbReference type="PROSITE" id="PS01031"/>
    </source>
</evidence>
<evidence type="ECO:0000256" key="2">
    <source>
        <dbReference type="RuleBase" id="RU003616"/>
    </source>
</evidence>
<dbReference type="SUPFAM" id="SSF49764">
    <property type="entry name" value="HSP20-like chaperones"/>
    <property type="match status" value="1"/>
</dbReference>
<name>A0A8J6N8R2_9BACT</name>
<comment type="caution">
    <text evidence="4">The sequence shown here is derived from an EMBL/GenBank/DDBJ whole genome shotgun (WGS) entry which is preliminary data.</text>
</comment>
<comment type="similarity">
    <text evidence="1 2">Belongs to the small heat shock protein (HSP20) family.</text>
</comment>
<dbReference type="InterPro" id="IPR002068">
    <property type="entry name" value="A-crystallin/Hsp20_dom"/>
</dbReference>
<accession>A0A8J6N8R2</accession>
<gene>
    <name evidence="4" type="ORF">H8E79_07355</name>
</gene>
<dbReference type="InterPro" id="IPR008978">
    <property type="entry name" value="HSP20-like_chaperone"/>
</dbReference>
<dbReference type="Gene3D" id="2.60.40.790">
    <property type="match status" value="1"/>
</dbReference>
<evidence type="ECO:0000256" key="1">
    <source>
        <dbReference type="PROSITE-ProRule" id="PRU00285"/>
    </source>
</evidence>
<organism evidence="4 5">
    <name type="scientific">Candidatus Desulfatifera sulfidica</name>
    <dbReference type="NCBI Taxonomy" id="2841691"/>
    <lineage>
        <taxon>Bacteria</taxon>
        <taxon>Pseudomonadati</taxon>
        <taxon>Thermodesulfobacteriota</taxon>
        <taxon>Desulfobulbia</taxon>
        <taxon>Desulfobulbales</taxon>
        <taxon>Desulfobulbaceae</taxon>
        <taxon>Candidatus Desulfatifera</taxon>
    </lineage>
</organism>
<dbReference type="Pfam" id="PF00011">
    <property type="entry name" value="HSP20"/>
    <property type="match status" value="1"/>
</dbReference>
<evidence type="ECO:0000313" key="5">
    <source>
        <dbReference type="Proteomes" id="UP000599024"/>
    </source>
</evidence>
<dbReference type="Proteomes" id="UP000599024">
    <property type="component" value="Unassembled WGS sequence"/>
</dbReference>
<dbReference type="InterPro" id="IPR031107">
    <property type="entry name" value="Small_HSP"/>
</dbReference>
<dbReference type="PANTHER" id="PTHR11527">
    <property type="entry name" value="HEAT-SHOCK PROTEIN 20 FAMILY MEMBER"/>
    <property type="match status" value="1"/>
</dbReference>
<dbReference type="PROSITE" id="PS01031">
    <property type="entry name" value="SHSP"/>
    <property type="match status" value="1"/>
</dbReference>
<proteinExistence type="inferred from homology"/>